<feature type="compositionally biased region" description="Low complexity" evidence="1">
    <location>
        <begin position="74"/>
        <end position="86"/>
    </location>
</feature>
<gene>
    <name evidence="3" type="ORF">HYPSUDRAFT_54294</name>
</gene>
<keyword evidence="2" id="KW-0732">Signal</keyword>
<keyword evidence="4" id="KW-1185">Reference proteome</keyword>
<evidence type="ECO:0000313" key="4">
    <source>
        <dbReference type="Proteomes" id="UP000054270"/>
    </source>
</evidence>
<accession>A0A0D2P4G5</accession>
<dbReference type="EMBL" id="KN817542">
    <property type="protein sequence ID" value="KJA23586.1"/>
    <property type="molecule type" value="Genomic_DNA"/>
</dbReference>
<feature type="signal peptide" evidence="2">
    <location>
        <begin position="1"/>
        <end position="20"/>
    </location>
</feature>
<protein>
    <submittedName>
        <fullName evidence="3">Uncharacterized protein</fullName>
    </submittedName>
</protein>
<evidence type="ECO:0000313" key="3">
    <source>
        <dbReference type="EMBL" id="KJA23586.1"/>
    </source>
</evidence>
<reference evidence="4" key="1">
    <citation type="submission" date="2014-04" db="EMBL/GenBank/DDBJ databases">
        <title>Evolutionary Origins and Diversification of the Mycorrhizal Mutualists.</title>
        <authorList>
            <consortium name="DOE Joint Genome Institute"/>
            <consortium name="Mycorrhizal Genomics Consortium"/>
            <person name="Kohler A."/>
            <person name="Kuo A."/>
            <person name="Nagy L.G."/>
            <person name="Floudas D."/>
            <person name="Copeland A."/>
            <person name="Barry K.W."/>
            <person name="Cichocki N."/>
            <person name="Veneault-Fourrey C."/>
            <person name="LaButti K."/>
            <person name="Lindquist E.A."/>
            <person name="Lipzen A."/>
            <person name="Lundell T."/>
            <person name="Morin E."/>
            <person name="Murat C."/>
            <person name="Riley R."/>
            <person name="Ohm R."/>
            <person name="Sun H."/>
            <person name="Tunlid A."/>
            <person name="Henrissat B."/>
            <person name="Grigoriev I.V."/>
            <person name="Hibbett D.S."/>
            <person name="Martin F."/>
        </authorList>
    </citation>
    <scope>NUCLEOTIDE SEQUENCE [LARGE SCALE GENOMIC DNA]</scope>
    <source>
        <strain evidence="4">FD-334 SS-4</strain>
    </source>
</reference>
<feature type="region of interest" description="Disordered" evidence="1">
    <location>
        <begin position="39"/>
        <end position="86"/>
    </location>
</feature>
<name>A0A0D2P4G5_HYPSF</name>
<sequence>MLAFKGFLAALVLAAGHTAALFRVRDGDPTTSTIPGSISSVIPGDPSSIPTTSTETISAPAISSGSQPTPSIPASSMSSTTDAATSIPTVQPTGVPTLTGHIFPYTVGYSDFTYKVKGLSTFPNEIQKHELRLIIEILGGRADRDWYILWGNDSVYQVMNITTQLGGGRSINLKSIVEL</sequence>
<feature type="chain" id="PRO_5002249105" evidence="2">
    <location>
        <begin position="21"/>
        <end position="179"/>
    </location>
</feature>
<dbReference type="Proteomes" id="UP000054270">
    <property type="component" value="Unassembled WGS sequence"/>
</dbReference>
<evidence type="ECO:0000256" key="2">
    <source>
        <dbReference type="SAM" id="SignalP"/>
    </source>
</evidence>
<evidence type="ECO:0000256" key="1">
    <source>
        <dbReference type="SAM" id="MobiDB-lite"/>
    </source>
</evidence>
<proteinExistence type="predicted"/>
<organism evidence="3 4">
    <name type="scientific">Hypholoma sublateritium (strain FD-334 SS-4)</name>
    <dbReference type="NCBI Taxonomy" id="945553"/>
    <lineage>
        <taxon>Eukaryota</taxon>
        <taxon>Fungi</taxon>
        <taxon>Dikarya</taxon>
        <taxon>Basidiomycota</taxon>
        <taxon>Agaricomycotina</taxon>
        <taxon>Agaricomycetes</taxon>
        <taxon>Agaricomycetidae</taxon>
        <taxon>Agaricales</taxon>
        <taxon>Agaricineae</taxon>
        <taxon>Strophariaceae</taxon>
        <taxon>Hypholoma</taxon>
    </lineage>
</organism>
<dbReference type="AlphaFoldDB" id="A0A0D2P4G5"/>
<feature type="compositionally biased region" description="Low complexity" evidence="1">
    <location>
        <begin position="39"/>
        <end position="64"/>
    </location>
</feature>